<dbReference type="GO" id="GO:0008936">
    <property type="term" value="F:nicotinamidase activity"/>
    <property type="evidence" value="ECO:0007669"/>
    <property type="project" value="InterPro"/>
</dbReference>
<dbReference type="SUPFAM" id="SSF52499">
    <property type="entry name" value="Isochorismatase-like hydrolases"/>
    <property type="match status" value="1"/>
</dbReference>
<gene>
    <name evidence="2" type="ORF">CCE28_11695</name>
</gene>
<keyword evidence="3" id="KW-1185">Reference proteome</keyword>
<dbReference type="PANTHER" id="PTHR47297:SF2">
    <property type="entry name" value="OS02G0606800 PROTEIN"/>
    <property type="match status" value="1"/>
</dbReference>
<sequence length="216" mass="24900">MGKMIDSLNKINEKYKELEPIHLKELKEDCTVIMVVDVINGFVKEGNLFSDRISKILSPIEELLNKGKNYKKIFIKDTHTHESLELETYPTHCLVGTQEAEIVDELKGYIDNNSEVICKNSTNAFVNEQFAKWLRENEGIKNYIIVGDCTDICVMQLALTLKAYHNEKNLKNRIIVPKNCVETYDLDVTYHDGDLLYLMSLYMMESNGIEIVEKVI</sequence>
<dbReference type="EMBL" id="NIBG01000009">
    <property type="protein sequence ID" value="PAB59175.1"/>
    <property type="molecule type" value="Genomic_DNA"/>
</dbReference>
<evidence type="ECO:0000313" key="3">
    <source>
        <dbReference type="Proteomes" id="UP000216024"/>
    </source>
</evidence>
<dbReference type="InterPro" id="IPR044717">
    <property type="entry name" value="NIC1"/>
</dbReference>
<organism evidence="2 3">
    <name type="scientific">Anaeromicrobium sediminis</name>
    <dbReference type="NCBI Taxonomy" id="1478221"/>
    <lineage>
        <taxon>Bacteria</taxon>
        <taxon>Bacillati</taxon>
        <taxon>Bacillota</taxon>
        <taxon>Clostridia</taxon>
        <taxon>Peptostreptococcales</taxon>
        <taxon>Thermotaleaceae</taxon>
        <taxon>Anaeromicrobium</taxon>
    </lineage>
</organism>
<evidence type="ECO:0000313" key="2">
    <source>
        <dbReference type="EMBL" id="PAB59175.1"/>
    </source>
</evidence>
<dbReference type="CDD" id="cd00431">
    <property type="entry name" value="cysteine_hydrolases"/>
    <property type="match status" value="1"/>
</dbReference>
<dbReference type="Gene3D" id="3.40.50.850">
    <property type="entry name" value="Isochorismatase-like"/>
    <property type="match status" value="1"/>
</dbReference>
<proteinExistence type="predicted"/>
<dbReference type="Pfam" id="PF00857">
    <property type="entry name" value="Isochorismatase"/>
    <property type="match status" value="1"/>
</dbReference>
<feature type="domain" description="Isochorismatase-like" evidence="1">
    <location>
        <begin position="31"/>
        <end position="186"/>
    </location>
</feature>
<evidence type="ECO:0000259" key="1">
    <source>
        <dbReference type="Pfam" id="PF00857"/>
    </source>
</evidence>
<dbReference type="OrthoDB" id="9796485at2"/>
<dbReference type="RefSeq" id="WP_095133905.1">
    <property type="nucleotide sequence ID" value="NZ_NIBG01000009.1"/>
</dbReference>
<accession>A0A267MJW4</accession>
<dbReference type="InterPro" id="IPR000868">
    <property type="entry name" value="Isochorismatase-like_dom"/>
</dbReference>
<name>A0A267MJW4_9FIRM</name>
<dbReference type="PANTHER" id="PTHR47297">
    <property type="match status" value="1"/>
</dbReference>
<comment type="caution">
    <text evidence="2">The sequence shown here is derived from an EMBL/GenBank/DDBJ whole genome shotgun (WGS) entry which is preliminary data.</text>
</comment>
<reference evidence="2 3" key="1">
    <citation type="submission" date="2017-06" db="EMBL/GenBank/DDBJ databases">
        <title>Draft genome sequence of anaerobic fermentative bacterium Anaeromicrobium sediminis DY2726D isolated from West Pacific Ocean sediments.</title>
        <authorList>
            <person name="Zeng X."/>
        </authorList>
    </citation>
    <scope>NUCLEOTIDE SEQUENCE [LARGE SCALE GENOMIC DNA]</scope>
    <source>
        <strain evidence="2 3">DY2726D</strain>
    </source>
</reference>
<dbReference type="Proteomes" id="UP000216024">
    <property type="component" value="Unassembled WGS sequence"/>
</dbReference>
<dbReference type="GO" id="GO:0019365">
    <property type="term" value="P:pyridine nucleotide salvage"/>
    <property type="evidence" value="ECO:0007669"/>
    <property type="project" value="InterPro"/>
</dbReference>
<protein>
    <recommendedName>
        <fullName evidence="1">Isochorismatase-like domain-containing protein</fullName>
    </recommendedName>
</protein>
<dbReference type="InterPro" id="IPR036380">
    <property type="entry name" value="Isochorismatase-like_sf"/>
</dbReference>
<dbReference type="AlphaFoldDB" id="A0A267MJW4"/>